<organism evidence="2">
    <name type="scientific">marine metagenome</name>
    <dbReference type="NCBI Taxonomy" id="408172"/>
    <lineage>
        <taxon>unclassified sequences</taxon>
        <taxon>metagenomes</taxon>
        <taxon>ecological metagenomes</taxon>
    </lineage>
</organism>
<dbReference type="SMART" id="SM00701">
    <property type="entry name" value="PGRP"/>
    <property type="match status" value="1"/>
</dbReference>
<dbReference type="GO" id="GO:0009253">
    <property type="term" value="P:peptidoglycan catabolic process"/>
    <property type="evidence" value="ECO:0007669"/>
    <property type="project" value="InterPro"/>
</dbReference>
<feature type="non-terminal residue" evidence="2">
    <location>
        <position position="1"/>
    </location>
</feature>
<reference evidence="2" key="1">
    <citation type="submission" date="2018-05" db="EMBL/GenBank/DDBJ databases">
        <authorList>
            <person name="Lanie J.A."/>
            <person name="Ng W.-L."/>
            <person name="Kazmierczak K.M."/>
            <person name="Andrzejewski T.M."/>
            <person name="Davidsen T.M."/>
            <person name="Wayne K.J."/>
            <person name="Tettelin H."/>
            <person name="Glass J.I."/>
            <person name="Rusch D."/>
            <person name="Podicherti R."/>
            <person name="Tsui H.-C.T."/>
            <person name="Winkler M.E."/>
        </authorList>
    </citation>
    <scope>NUCLEOTIDE SEQUENCE</scope>
</reference>
<accession>A0A382MYS0</accession>
<dbReference type="Pfam" id="PF01510">
    <property type="entry name" value="Amidase_2"/>
    <property type="match status" value="1"/>
</dbReference>
<protein>
    <recommendedName>
        <fullName evidence="1">Peptidoglycan recognition protein family domain-containing protein</fullName>
    </recommendedName>
</protein>
<gene>
    <name evidence="2" type="ORF">METZ01_LOCUS305466</name>
</gene>
<evidence type="ECO:0000259" key="1">
    <source>
        <dbReference type="SMART" id="SM00701"/>
    </source>
</evidence>
<proteinExistence type="predicted"/>
<feature type="domain" description="Peptidoglycan recognition protein family" evidence="1">
    <location>
        <begin position="8"/>
        <end position="111"/>
    </location>
</feature>
<dbReference type="InterPro" id="IPR006619">
    <property type="entry name" value="PGRP_domain_met/bac"/>
</dbReference>
<sequence length="158" mass="18044">LVLGNKSTSVSTRVDGENLEAYRGPVSFILLHHEGCSREGFHYRVEQDGTVVELLALDRRGQHPGSVGIVLGGNFDRERPKERQLEALKELLLDLKFRYPDIDLGAHRQVRADGETSCPGKRFPMREVADWFKNELIRARDEKLQREVESQYSPRTAD</sequence>
<dbReference type="AlphaFoldDB" id="A0A382MYS0"/>
<dbReference type="GO" id="GO:0008270">
    <property type="term" value="F:zinc ion binding"/>
    <property type="evidence" value="ECO:0007669"/>
    <property type="project" value="InterPro"/>
</dbReference>
<dbReference type="EMBL" id="UINC01096046">
    <property type="protein sequence ID" value="SVC52612.1"/>
    <property type="molecule type" value="Genomic_DNA"/>
</dbReference>
<dbReference type="SUPFAM" id="SSF55846">
    <property type="entry name" value="N-acetylmuramoyl-L-alanine amidase-like"/>
    <property type="match status" value="1"/>
</dbReference>
<evidence type="ECO:0000313" key="2">
    <source>
        <dbReference type="EMBL" id="SVC52612.1"/>
    </source>
</evidence>
<dbReference type="InterPro" id="IPR036505">
    <property type="entry name" value="Amidase/PGRP_sf"/>
</dbReference>
<dbReference type="CDD" id="cd06583">
    <property type="entry name" value="PGRP"/>
    <property type="match status" value="1"/>
</dbReference>
<dbReference type="InterPro" id="IPR002502">
    <property type="entry name" value="Amidase_domain"/>
</dbReference>
<dbReference type="GO" id="GO:0008745">
    <property type="term" value="F:N-acetylmuramoyl-L-alanine amidase activity"/>
    <property type="evidence" value="ECO:0007669"/>
    <property type="project" value="InterPro"/>
</dbReference>
<name>A0A382MYS0_9ZZZZ</name>
<dbReference type="Gene3D" id="3.40.80.10">
    <property type="entry name" value="Peptidoglycan recognition protein-like"/>
    <property type="match status" value="1"/>
</dbReference>